<dbReference type="RefSeq" id="WP_127723558.1">
    <property type="nucleotide sequence ID" value="NZ_RLIH01000003.1"/>
</dbReference>
<proteinExistence type="predicted"/>
<reference evidence="1 2" key="1">
    <citation type="submission" date="2018-11" db="EMBL/GenBank/DDBJ databases">
        <title>Genome sequencing and assembly of Anaerosphaera sp. nov., GS7-6-2.</title>
        <authorList>
            <person name="Rettenmaier R."/>
            <person name="Liebl W."/>
            <person name="Zverlov V."/>
        </authorList>
    </citation>
    <scope>NUCLEOTIDE SEQUENCE [LARGE SCALE GENOMIC DNA]</scope>
    <source>
        <strain evidence="1 2">GS7-6-2</strain>
    </source>
</reference>
<name>A0A437S7Y1_9FIRM</name>
<dbReference type="EMBL" id="RLIH01000003">
    <property type="protein sequence ID" value="RVU55190.1"/>
    <property type="molecule type" value="Genomic_DNA"/>
</dbReference>
<accession>A0A437S7Y1</accession>
<dbReference type="InterPro" id="IPR009711">
    <property type="entry name" value="UPF0473"/>
</dbReference>
<dbReference type="Pfam" id="PF06949">
    <property type="entry name" value="DUF1292"/>
    <property type="match status" value="1"/>
</dbReference>
<evidence type="ECO:0000313" key="2">
    <source>
        <dbReference type="Proteomes" id="UP000288812"/>
    </source>
</evidence>
<evidence type="ECO:0000313" key="1">
    <source>
        <dbReference type="EMBL" id="RVU55190.1"/>
    </source>
</evidence>
<dbReference type="Proteomes" id="UP000288812">
    <property type="component" value="Unassembled WGS sequence"/>
</dbReference>
<keyword evidence="2" id="KW-1185">Reference proteome</keyword>
<dbReference type="OrthoDB" id="9796509at2"/>
<sequence length="116" mass="13795">MNNKSNCNHEHDHNHNHDHSCCEHNHDDNHIDEEFETIVLTLEDDTELECIILGIFDYEDRSYIALVPAEDEEGDEVLLYDFVELDNNEIELNVIEDERLFDEVSEEFENLFLEKE</sequence>
<organism evidence="1 2">
    <name type="scientific">Anaerosphaera multitolerans</name>
    <dbReference type="NCBI Taxonomy" id="2487351"/>
    <lineage>
        <taxon>Bacteria</taxon>
        <taxon>Bacillati</taxon>
        <taxon>Bacillota</taxon>
        <taxon>Tissierellia</taxon>
        <taxon>Tissierellales</taxon>
        <taxon>Peptoniphilaceae</taxon>
        <taxon>Anaerosphaera</taxon>
    </lineage>
</organism>
<gene>
    <name evidence="1" type="ORF">EF514_02650</name>
</gene>
<protein>
    <submittedName>
        <fullName evidence="1">DUF1292 domain-containing protein</fullName>
    </submittedName>
</protein>
<comment type="caution">
    <text evidence="1">The sequence shown here is derived from an EMBL/GenBank/DDBJ whole genome shotgun (WGS) entry which is preliminary data.</text>
</comment>
<dbReference type="AlphaFoldDB" id="A0A437S7Y1"/>